<dbReference type="SMART" id="SM00415">
    <property type="entry name" value="HSF"/>
    <property type="match status" value="1"/>
</dbReference>
<dbReference type="OrthoDB" id="60033at2759"/>
<evidence type="ECO:0000256" key="5">
    <source>
        <dbReference type="ARBA" id="ARBA00023125"/>
    </source>
</evidence>
<dbReference type="PANTHER" id="PTHR10015">
    <property type="entry name" value="HEAT SHOCK TRANSCRIPTION FACTOR"/>
    <property type="match status" value="1"/>
</dbReference>
<dbReference type="PRINTS" id="PR00056">
    <property type="entry name" value="HSFDOMAIN"/>
</dbReference>
<comment type="subcellular location">
    <subcellularLocation>
        <location evidence="1">Nucleus</location>
    </subcellularLocation>
</comment>
<dbReference type="FunFam" id="1.10.10.10:FF:000027">
    <property type="entry name" value="Heat shock transcription factor 1"/>
    <property type="match status" value="1"/>
</dbReference>
<dbReference type="GO" id="GO:0003700">
    <property type="term" value="F:DNA-binding transcription factor activity"/>
    <property type="evidence" value="ECO:0007669"/>
    <property type="project" value="InterPro"/>
</dbReference>
<evidence type="ECO:0000259" key="9">
    <source>
        <dbReference type="PROSITE" id="PS00434"/>
    </source>
</evidence>
<evidence type="ECO:0000313" key="11">
    <source>
        <dbReference type="Proteomes" id="UP000228934"/>
    </source>
</evidence>
<evidence type="ECO:0000256" key="6">
    <source>
        <dbReference type="ARBA" id="ARBA00023163"/>
    </source>
</evidence>
<feature type="non-terminal residue" evidence="10">
    <location>
        <position position="1"/>
    </location>
</feature>
<dbReference type="InterPro" id="IPR036390">
    <property type="entry name" value="WH_DNA-bd_sf"/>
</dbReference>
<feature type="domain" description="HSF-type DNA-binding" evidence="9">
    <location>
        <begin position="18"/>
        <end position="42"/>
    </location>
</feature>
<keyword evidence="3" id="KW-0805">Transcription regulation</keyword>
<dbReference type="GO" id="GO:0005634">
    <property type="term" value="C:nucleus"/>
    <property type="evidence" value="ECO:0007669"/>
    <property type="project" value="UniProtKB-SubCell"/>
</dbReference>
<accession>A0A2G9SD29</accession>
<dbReference type="InterPro" id="IPR000232">
    <property type="entry name" value="HSF_DNA-bd"/>
</dbReference>
<keyword evidence="6" id="KW-0804">Transcription</keyword>
<evidence type="ECO:0000256" key="4">
    <source>
        <dbReference type="ARBA" id="ARBA00023016"/>
    </source>
</evidence>
<evidence type="ECO:0000256" key="3">
    <source>
        <dbReference type="ARBA" id="ARBA00023015"/>
    </source>
</evidence>
<dbReference type="Gene3D" id="1.10.10.10">
    <property type="entry name" value="Winged helix-like DNA-binding domain superfamily/Winged helix DNA-binding domain"/>
    <property type="match status" value="1"/>
</dbReference>
<dbReference type="EMBL" id="KV924311">
    <property type="protein sequence ID" value="PIO37965.1"/>
    <property type="molecule type" value="Genomic_DNA"/>
</dbReference>
<name>A0A2G9SD29_AQUCT</name>
<evidence type="ECO:0000256" key="2">
    <source>
        <dbReference type="ARBA" id="ARBA00006403"/>
    </source>
</evidence>
<evidence type="ECO:0000256" key="1">
    <source>
        <dbReference type="ARBA" id="ARBA00004123"/>
    </source>
</evidence>
<organism evidence="10 11">
    <name type="scientific">Aquarana catesbeiana</name>
    <name type="common">American bullfrog</name>
    <name type="synonym">Rana catesbeiana</name>
    <dbReference type="NCBI Taxonomy" id="8400"/>
    <lineage>
        <taxon>Eukaryota</taxon>
        <taxon>Metazoa</taxon>
        <taxon>Chordata</taxon>
        <taxon>Craniata</taxon>
        <taxon>Vertebrata</taxon>
        <taxon>Euteleostomi</taxon>
        <taxon>Amphibia</taxon>
        <taxon>Batrachia</taxon>
        <taxon>Anura</taxon>
        <taxon>Neobatrachia</taxon>
        <taxon>Ranoidea</taxon>
        <taxon>Ranidae</taxon>
        <taxon>Aquarana</taxon>
    </lineage>
</organism>
<dbReference type="PROSITE" id="PS00434">
    <property type="entry name" value="HSF_DOMAIN"/>
    <property type="match status" value="1"/>
</dbReference>
<protein>
    <recommendedName>
        <fullName evidence="9">HSF-type DNA-binding domain-containing protein</fullName>
    </recommendedName>
</protein>
<sequence length="411" mass="45292">DGQNFCILDDQRFSKEILPKYFKHNNLSSFIRQLNMYGFRKVMSLESGLVRTEGGSAIEFQHPSFKKGRAELLENIKRKVYDKVSKILQFILSLMRGNIVMAPKRKRQLTLESTSSSPPPKYSRNVLQFPEDVAEEVLISSQHSDNSADSTLQIHEIFSPGEGTSKPILYTAEQTQDFTAQPATPIAAEINDESVQEIIIDDSVLQLQSLAEQNPVPSSSAGEEGLALDLVQANSAEDADSMISSILNENAASSNELLYREEIQDFLSCIDASLEELQTMFYNPVTEPNPSTANDLQGNEDDAALRISNDDLSKDKQLMQYTGNPLVSLFDLSSGDYGTDAIDPANLLTTMGDDAYVGSSAMQNDNVPECSSGKEPDLLAEDFSGPQELLPLFVLSPVNKLIDEAKEAEEL</sequence>
<reference evidence="11" key="1">
    <citation type="journal article" date="2017" name="Nat. Commun.">
        <title>The North American bullfrog draft genome provides insight into hormonal regulation of long noncoding RNA.</title>
        <authorList>
            <person name="Hammond S.A."/>
            <person name="Warren R.L."/>
            <person name="Vandervalk B.P."/>
            <person name="Kucuk E."/>
            <person name="Khan H."/>
            <person name="Gibb E.A."/>
            <person name="Pandoh P."/>
            <person name="Kirk H."/>
            <person name="Zhao Y."/>
            <person name="Jones M."/>
            <person name="Mungall A.J."/>
            <person name="Coope R."/>
            <person name="Pleasance S."/>
            <person name="Moore R.A."/>
            <person name="Holt R.A."/>
            <person name="Round J.M."/>
            <person name="Ohora S."/>
            <person name="Walle B.V."/>
            <person name="Veldhoen N."/>
            <person name="Helbing C.C."/>
            <person name="Birol I."/>
        </authorList>
    </citation>
    <scope>NUCLEOTIDE SEQUENCE [LARGE SCALE GENOMIC DNA]</scope>
</reference>
<comment type="similarity">
    <text evidence="2 8">Belongs to the HSF family.</text>
</comment>
<keyword evidence="7" id="KW-0539">Nucleus</keyword>
<dbReference type="AlphaFoldDB" id="A0A2G9SD29"/>
<gene>
    <name evidence="10" type="ORF">AB205_0006000</name>
</gene>
<dbReference type="InterPro" id="IPR036388">
    <property type="entry name" value="WH-like_DNA-bd_sf"/>
</dbReference>
<proteinExistence type="inferred from homology"/>
<keyword evidence="5" id="KW-0238">DNA-binding</keyword>
<dbReference type="SUPFAM" id="SSF46785">
    <property type="entry name" value="Winged helix' DNA-binding domain"/>
    <property type="match status" value="1"/>
</dbReference>
<evidence type="ECO:0000313" key="10">
    <source>
        <dbReference type="EMBL" id="PIO37965.1"/>
    </source>
</evidence>
<dbReference type="PANTHER" id="PTHR10015:SF454">
    <property type="entry name" value="HEAT SHOCK FACTOR PROTEIN 3"/>
    <property type="match status" value="1"/>
</dbReference>
<dbReference type="Proteomes" id="UP000228934">
    <property type="component" value="Unassembled WGS sequence"/>
</dbReference>
<keyword evidence="11" id="KW-1185">Reference proteome</keyword>
<dbReference type="Pfam" id="PF00447">
    <property type="entry name" value="HSF_DNA-bind"/>
    <property type="match status" value="1"/>
</dbReference>
<evidence type="ECO:0000256" key="8">
    <source>
        <dbReference type="RuleBase" id="RU004020"/>
    </source>
</evidence>
<dbReference type="GO" id="GO:0043565">
    <property type="term" value="F:sequence-specific DNA binding"/>
    <property type="evidence" value="ECO:0007669"/>
    <property type="project" value="InterPro"/>
</dbReference>
<keyword evidence="4" id="KW-0346">Stress response</keyword>
<evidence type="ECO:0000256" key="7">
    <source>
        <dbReference type="ARBA" id="ARBA00023242"/>
    </source>
</evidence>